<keyword evidence="2" id="KW-1185">Reference proteome</keyword>
<evidence type="ECO:0000313" key="1">
    <source>
        <dbReference type="EMBL" id="RDI59292.1"/>
    </source>
</evidence>
<proteinExistence type="predicted"/>
<gene>
    <name evidence="1" type="ORF">DES45_104203</name>
</gene>
<dbReference type="CDD" id="cd01427">
    <property type="entry name" value="HAD_like"/>
    <property type="match status" value="1"/>
</dbReference>
<dbReference type="GO" id="GO:0000287">
    <property type="term" value="F:magnesium ion binding"/>
    <property type="evidence" value="ECO:0007669"/>
    <property type="project" value="TreeGrafter"/>
</dbReference>
<dbReference type="AlphaFoldDB" id="A0A370HL31"/>
<dbReference type="PANTHER" id="PTHR10000">
    <property type="entry name" value="PHOSPHOSERINE PHOSPHATASE"/>
    <property type="match status" value="1"/>
</dbReference>
<dbReference type="InterPro" id="IPR006379">
    <property type="entry name" value="HAD-SF_hydro_IIB"/>
</dbReference>
<comment type="caution">
    <text evidence="1">The sequence shown here is derived from an EMBL/GenBank/DDBJ whole genome shotgun (WGS) entry which is preliminary data.</text>
</comment>
<evidence type="ECO:0000313" key="2">
    <source>
        <dbReference type="Proteomes" id="UP000254925"/>
    </source>
</evidence>
<dbReference type="SUPFAM" id="SSF56784">
    <property type="entry name" value="HAD-like"/>
    <property type="match status" value="1"/>
</dbReference>
<name>A0A370HL31_9HYPH</name>
<dbReference type="GO" id="GO:0005829">
    <property type="term" value="C:cytosol"/>
    <property type="evidence" value="ECO:0007669"/>
    <property type="project" value="TreeGrafter"/>
</dbReference>
<dbReference type="InterPro" id="IPR036412">
    <property type="entry name" value="HAD-like_sf"/>
</dbReference>
<reference evidence="1 2" key="1">
    <citation type="submission" date="2018-07" db="EMBL/GenBank/DDBJ databases">
        <title>Genomic Encyclopedia of Type Strains, Phase IV (KMG-IV): sequencing the most valuable type-strain genomes for metagenomic binning, comparative biology and taxonomic classification.</title>
        <authorList>
            <person name="Goeker M."/>
        </authorList>
    </citation>
    <scope>NUCLEOTIDE SEQUENCE [LARGE SCALE GENOMIC DNA]</scope>
    <source>
        <strain evidence="1 2">DSM 14364</strain>
    </source>
</reference>
<dbReference type="PANTHER" id="PTHR10000:SF8">
    <property type="entry name" value="HAD SUPERFAMILY HYDROLASE-LIKE, TYPE 3"/>
    <property type="match status" value="1"/>
</dbReference>
<dbReference type="NCBIfam" id="TIGR01484">
    <property type="entry name" value="HAD-SF-IIB"/>
    <property type="match status" value="1"/>
</dbReference>
<dbReference type="EMBL" id="QQBB01000004">
    <property type="protein sequence ID" value="RDI59292.1"/>
    <property type="molecule type" value="Genomic_DNA"/>
</dbReference>
<organism evidence="1 2">
    <name type="scientific">Microvirga subterranea</name>
    <dbReference type="NCBI Taxonomy" id="186651"/>
    <lineage>
        <taxon>Bacteria</taxon>
        <taxon>Pseudomonadati</taxon>
        <taxon>Pseudomonadota</taxon>
        <taxon>Alphaproteobacteria</taxon>
        <taxon>Hyphomicrobiales</taxon>
        <taxon>Methylobacteriaceae</taxon>
        <taxon>Microvirga</taxon>
    </lineage>
</organism>
<accession>A0A370HL31</accession>
<dbReference type="Gene3D" id="3.40.50.1000">
    <property type="entry name" value="HAD superfamily/HAD-like"/>
    <property type="match status" value="2"/>
</dbReference>
<dbReference type="InterPro" id="IPR023214">
    <property type="entry name" value="HAD_sf"/>
</dbReference>
<protein>
    <recommendedName>
        <fullName evidence="3">HAD family hydrolase</fullName>
    </recommendedName>
</protein>
<evidence type="ECO:0008006" key="3">
    <source>
        <dbReference type="Google" id="ProtNLM"/>
    </source>
</evidence>
<dbReference type="Proteomes" id="UP000254925">
    <property type="component" value="Unassembled WGS sequence"/>
</dbReference>
<dbReference type="Pfam" id="PF08282">
    <property type="entry name" value="Hydrolase_3"/>
    <property type="match status" value="1"/>
</dbReference>
<dbReference type="GO" id="GO:0016791">
    <property type="term" value="F:phosphatase activity"/>
    <property type="evidence" value="ECO:0007669"/>
    <property type="project" value="TreeGrafter"/>
</dbReference>
<sequence length="303" mass="33096">MPSEEMLAYAKELASFHLFTEEGKAAVKPLSSMSPDEARSIRVVLTDVDDTITTEGMLTASAYSALENLHRAGFIVVPVTGRPAGWCDHIARMWPVDAVVGENGAFYFKYDREQRKMHQHFWAKPEELKQNRVRLDAIEREVLAAVPGSALASDQAYRVADLAIDFCEDVPALPESEIDRIVAIFEKAGAQAKVSSIHVNGWFGSYDKLSMAKTLLESVFGIDWAQATETVLFAGDSPNDEPMFAAFPLSVGVANVHAFAHRLKNKPAYITDGHSGEGFAELASFLLSARSGSIRASTQAASR</sequence>